<dbReference type="Proteomes" id="UP000215914">
    <property type="component" value="Unassembled WGS sequence"/>
</dbReference>
<reference evidence="1" key="1">
    <citation type="journal article" date="2017" name="Nature">
        <title>The sunflower genome provides insights into oil metabolism, flowering and Asterid evolution.</title>
        <authorList>
            <person name="Badouin H."/>
            <person name="Gouzy J."/>
            <person name="Grassa C.J."/>
            <person name="Murat F."/>
            <person name="Staton S.E."/>
            <person name="Cottret L."/>
            <person name="Lelandais-Briere C."/>
            <person name="Owens G.L."/>
            <person name="Carrere S."/>
            <person name="Mayjonade B."/>
            <person name="Legrand L."/>
            <person name="Gill N."/>
            <person name="Kane N.C."/>
            <person name="Bowers J.E."/>
            <person name="Hubner S."/>
            <person name="Bellec A."/>
            <person name="Berard A."/>
            <person name="Berges H."/>
            <person name="Blanchet N."/>
            <person name="Boniface M.C."/>
            <person name="Brunel D."/>
            <person name="Catrice O."/>
            <person name="Chaidir N."/>
            <person name="Claudel C."/>
            <person name="Donnadieu C."/>
            <person name="Faraut T."/>
            <person name="Fievet G."/>
            <person name="Helmstetter N."/>
            <person name="King M."/>
            <person name="Knapp S.J."/>
            <person name="Lai Z."/>
            <person name="Le Paslier M.C."/>
            <person name="Lippi Y."/>
            <person name="Lorenzon L."/>
            <person name="Mandel J.R."/>
            <person name="Marage G."/>
            <person name="Marchand G."/>
            <person name="Marquand E."/>
            <person name="Bret-Mestries E."/>
            <person name="Morien E."/>
            <person name="Nambeesan S."/>
            <person name="Nguyen T."/>
            <person name="Pegot-Espagnet P."/>
            <person name="Pouilly N."/>
            <person name="Raftis F."/>
            <person name="Sallet E."/>
            <person name="Schiex T."/>
            <person name="Thomas J."/>
            <person name="Vandecasteele C."/>
            <person name="Vares D."/>
            <person name="Vear F."/>
            <person name="Vautrin S."/>
            <person name="Crespi M."/>
            <person name="Mangin B."/>
            <person name="Burke J.M."/>
            <person name="Salse J."/>
            <person name="Munos S."/>
            <person name="Vincourt P."/>
            <person name="Rieseberg L.H."/>
            <person name="Langlade N.B."/>
        </authorList>
    </citation>
    <scope>NUCLEOTIDE SEQUENCE</scope>
    <source>
        <tissue evidence="1">Leaves</tissue>
    </source>
</reference>
<dbReference type="Gramene" id="mRNA:HanXRQr2_Chr09g0389211">
    <property type="protein sequence ID" value="CDS:HanXRQr2_Chr09g0389211.1"/>
    <property type="gene ID" value="HanXRQr2_Chr09g0389211"/>
</dbReference>
<gene>
    <name evidence="1" type="ORF">HanXRQr2_Chr09g0389211</name>
</gene>
<keyword evidence="2" id="KW-1185">Reference proteome</keyword>
<name>A0A9K3N8C6_HELAN</name>
<evidence type="ECO:0000313" key="2">
    <source>
        <dbReference type="Proteomes" id="UP000215914"/>
    </source>
</evidence>
<accession>A0A9K3N8C6</accession>
<protein>
    <submittedName>
        <fullName evidence="1">Uncharacterized protein</fullName>
    </submittedName>
</protein>
<dbReference type="EMBL" id="MNCJ02000324">
    <property type="protein sequence ID" value="KAF5790957.1"/>
    <property type="molecule type" value="Genomic_DNA"/>
</dbReference>
<dbReference type="AlphaFoldDB" id="A0A9K3N8C6"/>
<proteinExistence type="predicted"/>
<comment type="caution">
    <text evidence="1">The sequence shown here is derived from an EMBL/GenBank/DDBJ whole genome shotgun (WGS) entry which is preliminary data.</text>
</comment>
<organism evidence="1 2">
    <name type="scientific">Helianthus annuus</name>
    <name type="common">Common sunflower</name>
    <dbReference type="NCBI Taxonomy" id="4232"/>
    <lineage>
        <taxon>Eukaryota</taxon>
        <taxon>Viridiplantae</taxon>
        <taxon>Streptophyta</taxon>
        <taxon>Embryophyta</taxon>
        <taxon>Tracheophyta</taxon>
        <taxon>Spermatophyta</taxon>
        <taxon>Magnoliopsida</taxon>
        <taxon>eudicotyledons</taxon>
        <taxon>Gunneridae</taxon>
        <taxon>Pentapetalae</taxon>
        <taxon>asterids</taxon>
        <taxon>campanulids</taxon>
        <taxon>Asterales</taxon>
        <taxon>Asteraceae</taxon>
        <taxon>Asteroideae</taxon>
        <taxon>Heliantheae alliance</taxon>
        <taxon>Heliantheae</taxon>
        <taxon>Helianthus</taxon>
    </lineage>
</organism>
<evidence type="ECO:0000313" key="1">
    <source>
        <dbReference type="EMBL" id="KAF5790957.1"/>
    </source>
</evidence>
<reference evidence="1" key="2">
    <citation type="submission" date="2020-06" db="EMBL/GenBank/DDBJ databases">
        <title>Helianthus annuus Genome sequencing and assembly Release 2.</title>
        <authorList>
            <person name="Gouzy J."/>
            <person name="Langlade N."/>
            <person name="Munos S."/>
        </authorList>
    </citation>
    <scope>NUCLEOTIDE SEQUENCE</scope>
    <source>
        <tissue evidence="1">Leaves</tissue>
    </source>
</reference>
<sequence length="100" mass="11769">MVIRATIHLGTCDFTCTTLIHIKPKKKVYTFSPNSWFMVRNQRCLIKDFGCAIYIEIIHHYAQRWDLKRWLGIYDKLIDIHLNGLTFPTSGGDKKQLENK</sequence>